<dbReference type="InterPro" id="IPR000719">
    <property type="entry name" value="Prot_kinase_dom"/>
</dbReference>
<evidence type="ECO:0000256" key="2">
    <source>
        <dbReference type="ARBA" id="ARBA00022454"/>
    </source>
</evidence>
<dbReference type="InterPro" id="IPR002999">
    <property type="entry name" value="Tudor"/>
</dbReference>
<feature type="region of interest" description="Disordered" evidence="5">
    <location>
        <begin position="1"/>
        <end position="83"/>
    </location>
</feature>
<feature type="compositionally biased region" description="Basic and acidic residues" evidence="5">
    <location>
        <begin position="54"/>
        <end position="71"/>
    </location>
</feature>
<evidence type="ECO:0000256" key="4">
    <source>
        <dbReference type="ARBA" id="ARBA00023328"/>
    </source>
</evidence>
<dbReference type="InterPro" id="IPR015661">
    <property type="entry name" value="Bub1/Mad3"/>
</dbReference>
<dbReference type="SMART" id="SM00220">
    <property type="entry name" value="S_TKc"/>
    <property type="match status" value="1"/>
</dbReference>
<dbReference type="GO" id="GO:0005524">
    <property type="term" value="F:ATP binding"/>
    <property type="evidence" value="ECO:0007669"/>
    <property type="project" value="InterPro"/>
</dbReference>
<dbReference type="SUPFAM" id="SSF56112">
    <property type="entry name" value="Protein kinase-like (PK-like)"/>
    <property type="match status" value="1"/>
</dbReference>
<keyword evidence="8" id="KW-1185">Reference proteome</keyword>
<dbReference type="CDD" id="cd04508">
    <property type="entry name" value="Tudor_SF"/>
    <property type="match status" value="1"/>
</dbReference>
<dbReference type="PROSITE" id="PS00108">
    <property type="entry name" value="PROTEIN_KINASE_ST"/>
    <property type="match status" value="1"/>
</dbReference>
<dbReference type="EMBL" id="CAKKNE010000001">
    <property type="protein sequence ID" value="CAH0365166.1"/>
    <property type="molecule type" value="Genomic_DNA"/>
</dbReference>
<dbReference type="GO" id="GO:0004672">
    <property type="term" value="F:protein kinase activity"/>
    <property type="evidence" value="ECO:0007669"/>
    <property type="project" value="InterPro"/>
</dbReference>
<comment type="caution">
    <text evidence="7">The sequence shown here is derived from an EMBL/GenBank/DDBJ whole genome shotgun (WGS) entry which is preliminary data.</text>
</comment>
<dbReference type="GO" id="GO:0032991">
    <property type="term" value="C:protein-containing complex"/>
    <property type="evidence" value="ECO:0007669"/>
    <property type="project" value="UniProtKB-ARBA"/>
</dbReference>
<dbReference type="OrthoDB" id="248495at2759"/>
<feature type="compositionally biased region" description="Pro residues" evidence="5">
    <location>
        <begin position="43"/>
        <end position="52"/>
    </location>
</feature>
<dbReference type="Gene3D" id="2.30.30.140">
    <property type="match status" value="1"/>
</dbReference>
<dbReference type="PROSITE" id="PS50011">
    <property type="entry name" value="PROTEIN_KINASE_DOM"/>
    <property type="match status" value="1"/>
</dbReference>
<dbReference type="Proteomes" id="UP000789595">
    <property type="component" value="Unassembled WGS sequence"/>
</dbReference>
<keyword evidence="2" id="KW-0158">Chromosome</keyword>
<dbReference type="AlphaFoldDB" id="A0A8J2S894"/>
<keyword evidence="4" id="KW-0137">Centromere</keyword>
<evidence type="ECO:0000256" key="1">
    <source>
        <dbReference type="ARBA" id="ARBA00004629"/>
    </source>
</evidence>
<evidence type="ECO:0000259" key="6">
    <source>
        <dbReference type="PROSITE" id="PS50011"/>
    </source>
</evidence>
<feature type="compositionally biased region" description="Basic residues" evidence="5">
    <location>
        <begin position="16"/>
        <end position="28"/>
    </location>
</feature>
<dbReference type="Gene3D" id="1.10.510.10">
    <property type="entry name" value="Transferase(Phosphotransferase) domain 1"/>
    <property type="match status" value="1"/>
</dbReference>
<comment type="subcellular location">
    <subcellularLocation>
        <location evidence="1">Chromosome</location>
        <location evidence="1">Centromere</location>
        <location evidence="1">Kinetochore</location>
    </subcellularLocation>
</comment>
<accession>A0A8J2S894</accession>
<dbReference type="GO" id="GO:0000776">
    <property type="term" value="C:kinetochore"/>
    <property type="evidence" value="ECO:0007669"/>
    <property type="project" value="UniProtKB-KW"/>
</dbReference>
<proteinExistence type="predicted"/>
<gene>
    <name evidence="7" type="ORF">PECAL_1P15860</name>
</gene>
<dbReference type="PANTHER" id="PTHR14030:SF4">
    <property type="entry name" value="BUB1 KINASE, ISOFORM A-RELATED"/>
    <property type="match status" value="1"/>
</dbReference>
<organism evidence="7 8">
    <name type="scientific">Pelagomonas calceolata</name>
    <dbReference type="NCBI Taxonomy" id="35677"/>
    <lineage>
        <taxon>Eukaryota</taxon>
        <taxon>Sar</taxon>
        <taxon>Stramenopiles</taxon>
        <taxon>Ochrophyta</taxon>
        <taxon>Pelagophyceae</taxon>
        <taxon>Pelagomonadales</taxon>
        <taxon>Pelagomonadaceae</taxon>
        <taxon>Pelagomonas</taxon>
    </lineage>
</organism>
<evidence type="ECO:0000256" key="3">
    <source>
        <dbReference type="ARBA" id="ARBA00022838"/>
    </source>
</evidence>
<dbReference type="InterPro" id="IPR011009">
    <property type="entry name" value="Kinase-like_dom_sf"/>
</dbReference>
<dbReference type="GO" id="GO:0007094">
    <property type="term" value="P:mitotic spindle assembly checkpoint signaling"/>
    <property type="evidence" value="ECO:0007669"/>
    <property type="project" value="InterPro"/>
</dbReference>
<dbReference type="SMART" id="SM00333">
    <property type="entry name" value="TUDOR"/>
    <property type="match status" value="1"/>
</dbReference>
<evidence type="ECO:0000256" key="5">
    <source>
        <dbReference type="SAM" id="MobiDB-lite"/>
    </source>
</evidence>
<sequence length="492" mass="52811">MPLDSLQTLFPMPPPRHNRKRKRRRQKRTVPCLPGLETTAPAPEAPPPPPVDPFTKEYRREAARAHAREAGEGAGEGAFAAHDERPRRAPFVVVKKRACGTAREKCMMRPREEADCGPTRFAVGDYLGHGASGAVFAVVVANDAGEALGPGARVEARYQRGDRWYPGTVQAASGPAGVAVAYDDGDFEDAVARADVRPLAPEVALKVARRAAADDLEAEAALAAAVRARAPPRPAALGTIVEPLATWRWCDAAALAAARLGPTVSDVLRRGGERAGERPPEPVALLLAAGVMEAVLSCHEAGVLHCDVKPDNFLLRAPAAGAAGAAAAGDRDAPAAVEAARRGHGLVLTDFGRGVDRRRHRAGTQFSTALDHAHLAAFEWPPARADRRRAPRPRAPWVHEIDTYAVGVCLHLIATGAWPTRDGRRQGTPPRAWDRDLWTSLIDAHLHTDPDAGAPSLARRRAFVAATRAALDARRFEDLDAELRRWCRRAAG</sequence>
<reference evidence="7" key="1">
    <citation type="submission" date="2021-11" db="EMBL/GenBank/DDBJ databases">
        <authorList>
            <consortium name="Genoscope - CEA"/>
            <person name="William W."/>
        </authorList>
    </citation>
    <scope>NUCLEOTIDE SEQUENCE</scope>
</reference>
<evidence type="ECO:0000313" key="7">
    <source>
        <dbReference type="EMBL" id="CAH0365166.1"/>
    </source>
</evidence>
<protein>
    <recommendedName>
        <fullName evidence="6">Protein kinase domain-containing protein</fullName>
    </recommendedName>
</protein>
<dbReference type="GO" id="GO:0051754">
    <property type="term" value="P:meiotic sister chromatid cohesion, centromeric"/>
    <property type="evidence" value="ECO:0007669"/>
    <property type="project" value="TreeGrafter"/>
</dbReference>
<name>A0A8J2S894_9STRA</name>
<keyword evidence="3" id="KW-0995">Kinetochore</keyword>
<feature type="domain" description="Protein kinase" evidence="6">
    <location>
        <begin position="121"/>
        <end position="492"/>
    </location>
</feature>
<evidence type="ECO:0000313" key="8">
    <source>
        <dbReference type="Proteomes" id="UP000789595"/>
    </source>
</evidence>
<dbReference type="InterPro" id="IPR008271">
    <property type="entry name" value="Ser/Thr_kinase_AS"/>
</dbReference>
<dbReference type="PANTHER" id="PTHR14030">
    <property type="entry name" value="MITOTIC CHECKPOINT SERINE/THREONINE-PROTEIN KINASE BUB1"/>
    <property type="match status" value="1"/>
</dbReference>